<organism evidence="2 3">
    <name type="scientific">Pectobacterium punjabense</name>
    <dbReference type="NCBI Taxonomy" id="2108399"/>
    <lineage>
        <taxon>Bacteria</taxon>
        <taxon>Pseudomonadati</taxon>
        <taxon>Pseudomonadota</taxon>
        <taxon>Gammaproteobacteria</taxon>
        <taxon>Enterobacterales</taxon>
        <taxon>Pectobacteriaceae</taxon>
        <taxon>Pectobacterium</taxon>
    </lineage>
</organism>
<dbReference type="InterPro" id="IPR025668">
    <property type="entry name" value="Tnp_DDE_dom"/>
</dbReference>
<name>A0ABX6L0N2_9GAMM</name>
<dbReference type="EMBL" id="CP038498">
    <property type="protein sequence ID" value="QJA19895.1"/>
    <property type="molecule type" value="Genomic_DNA"/>
</dbReference>
<gene>
    <name evidence="2" type="ORF">E2566_08175</name>
</gene>
<dbReference type="Proteomes" id="UP000502681">
    <property type="component" value="Chromosome"/>
</dbReference>
<evidence type="ECO:0000259" key="1">
    <source>
        <dbReference type="Pfam" id="PF13737"/>
    </source>
</evidence>
<dbReference type="Pfam" id="PF13737">
    <property type="entry name" value="DDE_Tnp_1_5"/>
    <property type="match status" value="1"/>
</dbReference>
<feature type="domain" description="Transposase DDE" evidence="1">
    <location>
        <begin position="5"/>
        <end position="53"/>
    </location>
</feature>
<evidence type="ECO:0000313" key="2">
    <source>
        <dbReference type="EMBL" id="QJA19895.1"/>
    </source>
</evidence>
<accession>A0ABX6L0N2</accession>
<sequence length="54" mass="6065">MTQFLMMELPLCCPNYFLVSKRAKSVNISIKTPTHSEIPHLVIDATDLKVFGEG</sequence>
<proteinExistence type="predicted"/>
<protein>
    <recommendedName>
        <fullName evidence="1">Transposase DDE domain-containing protein</fullName>
    </recommendedName>
</protein>
<keyword evidence="3" id="KW-1185">Reference proteome</keyword>
<reference evidence="2 3" key="1">
    <citation type="submission" date="2019-04" db="EMBL/GenBank/DDBJ databases">
        <title>Whole Genome Sequencing of Pectobacterium punjabense SS95.</title>
        <authorList>
            <person name="Sarfraz S."/>
            <person name="Oulghazi S."/>
            <person name="Roques C."/>
            <person name="Vandecasteele C."/>
            <person name="Faure D."/>
        </authorList>
    </citation>
    <scope>NUCLEOTIDE SEQUENCE [LARGE SCALE GENOMIC DNA]</scope>
    <source>
        <strain evidence="2 3">SS95</strain>
    </source>
</reference>
<evidence type="ECO:0000313" key="3">
    <source>
        <dbReference type="Proteomes" id="UP000502681"/>
    </source>
</evidence>